<keyword evidence="2" id="KW-0472">Membrane</keyword>
<evidence type="ECO:0000313" key="3">
    <source>
        <dbReference type="EMBL" id="VEG28128.1"/>
    </source>
</evidence>
<keyword evidence="2" id="KW-0812">Transmembrane</keyword>
<dbReference type="EMBL" id="LR134350">
    <property type="protein sequence ID" value="VEG28128.1"/>
    <property type="molecule type" value="Genomic_DNA"/>
</dbReference>
<evidence type="ECO:0000256" key="2">
    <source>
        <dbReference type="SAM" id="Phobius"/>
    </source>
</evidence>
<proteinExistence type="predicted"/>
<evidence type="ECO:0000256" key="1">
    <source>
        <dbReference type="SAM" id="MobiDB-lite"/>
    </source>
</evidence>
<gene>
    <name evidence="3" type="ORF">NCTC11636_01381</name>
</gene>
<dbReference type="Pfam" id="PF12277">
    <property type="entry name" value="DUF3618"/>
    <property type="match status" value="1"/>
</dbReference>
<feature type="region of interest" description="Disordered" evidence="1">
    <location>
        <begin position="48"/>
        <end position="87"/>
    </location>
</feature>
<keyword evidence="2" id="KW-1133">Transmembrane helix</keyword>
<dbReference type="RefSeq" id="WP_126382471.1">
    <property type="nucleotide sequence ID" value="NZ_LR134350.1"/>
</dbReference>
<organism evidence="3 4">
    <name type="scientific">Actinomyces howellii</name>
    <dbReference type="NCBI Taxonomy" id="52771"/>
    <lineage>
        <taxon>Bacteria</taxon>
        <taxon>Bacillati</taxon>
        <taxon>Actinomycetota</taxon>
        <taxon>Actinomycetes</taxon>
        <taxon>Actinomycetales</taxon>
        <taxon>Actinomycetaceae</taxon>
        <taxon>Actinomyces</taxon>
    </lineage>
</organism>
<accession>A0A3S4RAW8</accession>
<dbReference type="OrthoDB" id="3260882at2"/>
<keyword evidence="4" id="KW-1185">Reference proteome</keyword>
<sequence>MSAQEPGGDTEAPATPEQIEARLRAQREELAASVDDLAARVDPRVQARAAGEQLRERAQSAGSDLRTRVSDLGERARRTVERAQEGDSEALTAVLAAAGGLVATGLVLGRLLRR</sequence>
<reference evidence="3 4" key="1">
    <citation type="submission" date="2018-12" db="EMBL/GenBank/DDBJ databases">
        <authorList>
            <consortium name="Pathogen Informatics"/>
        </authorList>
    </citation>
    <scope>NUCLEOTIDE SEQUENCE [LARGE SCALE GENOMIC DNA]</scope>
    <source>
        <strain evidence="3 4">NCTC11636</strain>
    </source>
</reference>
<dbReference type="Proteomes" id="UP000266895">
    <property type="component" value="Chromosome"/>
</dbReference>
<dbReference type="AlphaFoldDB" id="A0A3S4RAW8"/>
<feature type="compositionally biased region" description="Basic and acidic residues" evidence="1">
    <location>
        <begin position="65"/>
        <end position="85"/>
    </location>
</feature>
<dbReference type="KEGG" id="ahw:NCTC11636_01381"/>
<name>A0A3S4RAW8_9ACTO</name>
<evidence type="ECO:0000313" key="4">
    <source>
        <dbReference type="Proteomes" id="UP000266895"/>
    </source>
</evidence>
<protein>
    <submittedName>
        <fullName evidence="3">Protein of uncharacterized function (DUF3618)</fullName>
    </submittedName>
</protein>
<feature type="transmembrane region" description="Helical" evidence="2">
    <location>
        <begin position="90"/>
        <end position="112"/>
    </location>
</feature>
<dbReference type="InterPro" id="IPR022062">
    <property type="entry name" value="DUF3618"/>
</dbReference>